<dbReference type="InterPro" id="IPR052906">
    <property type="entry name" value="Type_IV_Methyl-Rstrct_Enzyme"/>
</dbReference>
<reference evidence="2 3" key="1">
    <citation type="submission" date="2020-04" db="EMBL/GenBank/DDBJ databases">
        <title>Draft genome of Pyxidicoccus fallax type strain.</title>
        <authorList>
            <person name="Whitworth D.E."/>
        </authorList>
    </citation>
    <scope>NUCLEOTIDE SEQUENCE [LARGE SCALE GENOMIC DNA]</scope>
    <source>
        <strain evidence="2 3">DSM 14698</strain>
    </source>
</reference>
<dbReference type="GO" id="GO:0003677">
    <property type="term" value="F:DNA binding"/>
    <property type="evidence" value="ECO:0007669"/>
    <property type="project" value="InterPro"/>
</dbReference>
<dbReference type="Gene3D" id="3.40.1350.10">
    <property type="match status" value="1"/>
</dbReference>
<proteinExistence type="predicted"/>
<dbReference type="AlphaFoldDB" id="A0A848LIG0"/>
<dbReference type="RefSeq" id="WP_169346769.1">
    <property type="nucleotide sequence ID" value="NZ_JABBJJ010000100.1"/>
</dbReference>
<evidence type="ECO:0000313" key="2">
    <source>
        <dbReference type="EMBL" id="NMO17486.1"/>
    </source>
</evidence>
<keyword evidence="3" id="KW-1185">Reference proteome</keyword>
<name>A0A848LIG0_9BACT</name>
<feature type="domain" description="Restriction endonuclease type IV Mrr" evidence="1">
    <location>
        <begin position="16"/>
        <end position="122"/>
    </location>
</feature>
<keyword evidence="2" id="KW-0378">Hydrolase</keyword>
<keyword evidence="2" id="KW-0540">Nuclease</keyword>
<dbReference type="InterPro" id="IPR011335">
    <property type="entry name" value="Restrct_endonuc-II-like"/>
</dbReference>
<keyword evidence="2" id="KW-0255">Endonuclease</keyword>
<evidence type="ECO:0000313" key="3">
    <source>
        <dbReference type="Proteomes" id="UP000518300"/>
    </source>
</evidence>
<dbReference type="SUPFAM" id="SSF52980">
    <property type="entry name" value="Restriction endonuclease-like"/>
    <property type="match status" value="1"/>
</dbReference>
<accession>A0A848LIG0</accession>
<dbReference type="PANTHER" id="PTHR30015:SF7">
    <property type="entry name" value="TYPE IV METHYL-DIRECTED RESTRICTION ENZYME ECOKMRR"/>
    <property type="match status" value="1"/>
</dbReference>
<comment type="caution">
    <text evidence="2">The sequence shown here is derived from an EMBL/GenBank/DDBJ whole genome shotgun (WGS) entry which is preliminary data.</text>
</comment>
<organism evidence="2 3">
    <name type="scientific">Pyxidicoccus fallax</name>
    <dbReference type="NCBI Taxonomy" id="394095"/>
    <lineage>
        <taxon>Bacteria</taxon>
        <taxon>Pseudomonadati</taxon>
        <taxon>Myxococcota</taxon>
        <taxon>Myxococcia</taxon>
        <taxon>Myxococcales</taxon>
        <taxon>Cystobacterineae</taxon>
        <taxon>Myxococcaceae</taxon>
        <taxon>Pyxidicoccus</taxon>
    </lineage>
</organism>
<evidence type="ECO:0000259" key="1">
    <source>
        <dbReference type="Pfam" id="PF04471"/>
    </source>
</evidence>
<dbReference type="Pfam" id="PF04471">
    <property type="entry name" value="Mrr_cat"/>
    <property type="match status" value="1"/>
</dbReference>
<dbReference type="InterPro" id="IPR007560">
    <property type="entry name" value="Restrct_endonuc_IV_Mrr"/>
</dbReference>
<dbReference type="Proteomes" id="UP000518300">
    <property type="component" value="Unassembled WGS sequence"/>
</dbReference>
<gene>
    <name evidence="2" type="ORF">HG543_21855</name>
</gene>
<dbReference type="PANTHER" id="PTHR30015">
    <property type="entry name" value="MRR RESTRICTION SYSTEM PROTEIN"/>
    <property type="match status" value="1"/>
</dbReference>
<dbReference type="InterPro" id="IPR011856">
    <property type="entry name" value="tRNA_endonuc-like_dom_sf"/>
</dbReference>
<dbReference type="GO" id="GO:0009307">
    <property type="term" value="P:DNA restriction-modification system"/>
    <property type="evidence" value="ECO:0007669"/>
    <property type="project" value="InterPro"/>
</dbReference>
<protein>
    <submittedName>
        <fullName evidence="2">Restriction endonuclease</fullName>
    </submittedName>
</protein>
<dbReference type="GO" id="GO:0015666">
    <property type="term" value="F:restriction endodeoxyribonuclease activity"/>
    <property type="evidence" value="ECO:0007669"/>
    <property type="project" value="TreeGrafter"/>
</dbReference>
<dbReference type="EMBL" id="JABBJJ010000100">
    <property type="protein sequence ID" value="NMO17486.1"/>
    <property type="molecule type" value="Genomic_DNA"/>
</dbReference>
<sequence>MTGETNESRLPLDPKQWKEFERLIAELHEQPGASVNHNVKLKGRSGQDHQIDCVVEYTVGLYTFKVLVSCKDWKRKVDVSHVNELVGVMADCDANKGVIASVSGFTSGALKVAKSKGIELLHLKPMTSDDWARELGIRRIESTIEMAVDFDLKDIKLHTNLTEMPPPFVGGFGGRQADLFNSAGEVVGNVNEILFRGLHERRSTKGELEELVIEFPKDAHLRADGKKIPVQGVWVKFVPKVISQQVVIDLATVFKAVLENIVSGERHRVTNDNKLLPLQRKDVDS</sequence>